<keyword evidence="4" id="KW-1185">Reference proteome</keyword>
<dbReference type="KEGG" id="halg:HUG10_02905"/>
<protein>
    <recommendedName>
        <fullName evidence="2">Halobacterial output domain-containing protein</fullName>
    </recommendedName>
</protein>
<name>A0A7D5GAF9_9EURY</name>
<sequence>MTDESPFRDTQRRTETDDYTHEFDTETESASVALISSIITLENTDPTELAFLPDCIDTDALDAFISMSTKDRSCSTDRRVSFNYEGYHVRITSDGTITLNPR</sequence>
<feature type="region of interest" description="Disordered" evidence="1">
    <location>
        <begin position="1"/>
        <end position="25"/>
    </location>
</feature>
<dbReference type="Proteomes" id="UP000509750">
    <property type="component" value="Chromosome"/>
</dbReference>
<reference evidence="3 4" key="1">
    <citation type="submission" date="2020-07" db="EMBL/GenBank/DDBJ databases">
        <title>Gai3-2, isolated from salt lake.</title>
        <authorList>
            <person name="Cui H."/>
            <person name="Shi X."/>
        </authorList>
    </citation>
    <scope>NUCLEOTIDE SEQUENCE [LARGE SCALE GENOMIC DNA]</scope>
    <source>
        <strain evidence="3 4">Gai3-2</strain>
    </source>
</reference>
<dbReference type="EMBL" id="CP058529">
    <property type="protein sequence ID" value="QLG26552.1"/>
    <property type="molecule type" value="Genomic_DNA"/>
</dbReference>
<dbReference type="AlphaFoldDB" id="A0A7D5GAF9"/>
<feature type="domain" description="Halobacterial output" evidence="2">
    <location>
        <begin position="26"/>
        <end position="101"/>
    </location>
</feature>
<dbReference type="InterPro" id="IPR040624">
    <property type="entry name" value="HalOD1"/>
</dbReference>
<accession>A0A7D5GAF9</accession>
<gene>
    <name evidence="3" type="ORF">HUG10_02905</name>
</gene>
<evidence type="ECO:0000313" key="4">
    <source>
        <dbReference type="Proteomes" id="UP000509750"/>
    </source>
</evidence>
<dbReference type="GeneID" id="56027748"/>
<evidence type="ECO:0000256" key="1">
    <source>
        <dbReference type="SAM" id="MobiDB-lite"/>
    </source>
</evidence>
<proteinExistence type="predicted"/>
<evidence type="ECO:0000259" key="2">
    <source>
        <dbReference type="Pfam" id="PF18545"/>
    </source>
</evidence>
<evidence type="ECO:0000313" key="3">
    <source>
        <dbReference type="EMBL" id="QLG26552.1"/>
    </source>
</evidence>
<dbReference type="OrthoDB" id="221929at2157"/>
<dbReference type="Pfam" id="PF18545">
    <property type="entry name" value="HalOD1"/>
    <property type="match status" value="1"/>
</dbReference>
<organism evidence="3 4">
    <name type="scientific">Halorarum halophilum</name>
    <dbReference type="NCBI Taxonomy" id="2743090"/>
    <lineage>
        <taxon>Archaea</taxon>
        <taxon>Methanobacteriati</taxon>
        <taxon>Methanobacteriota</taxon>
        <taxon>Stenosarchaea group</taxon>
        <taxon>Halobacteria</taxon>
        <taxon>Halobacteriales</taxon>
        <taxon>Haloferacaceae</taxon>
        <taxon>Halorarum</taxon>
    </lineage>
</organism>
<dbReference type="RefSeq" id="WP_179168127.1">
    <property type="nucleotide sequence ID" value="NZ_CP058529.1"/>
</dbReference>
<feature type="compositionally biased region" description="Basic and acidic residues" evidence="1">
    <location>
        <begin position="1"/>
        <end position="24"/>
    </location>
</feature>